<gene>
    <name evidence="2" type="ORF">Taro_032175</name>
</gene>
<accession>A0A843VQQ4</accession>
<feature type="region of interest" description="Disordered" evidence="1">
    <location>
        <begin position="258"/>
        <end position="277"/>
    </location>
</feature>
<dbReference type="Proteomes" id="UP000652761">
    <property type="component" value="Unassembled WGS sequence"/>
</dbReference>
<feature type="region of interest" description="Disordered" evidence="1">
    <location>
        <begin position="348"/>
        <end position="417"/>
    </location>
</feature>
<keyword evidence="3" id="KW-1185">Reference proteome</keyword>
<feature type="compositionally biased region" description="Basic and acidic residues" evidence="1">
    <location>
        <begin position="67"/>
        <end position="79"/>
    </location>
</feature>
<comment type="caution">
    <text evidence="2">The sequence shown here is derived from an EMBL/GenBank/DDBJ whole genome shotgun (WGS) entry which is preliminary data.</text>
</comment>
<reference evidence="2" key="1">
    <citation type="submission" date="2017-07" db="EMBL/GenBank/DDBJ databases">
        <title>Taro Niue Genome Assembly and Annotation.</title>
        <authorList>
            <person name="Atibalentja N."/>
            <person name="Keating K."/>
            <person name="Fields C.J."/>
        </authorList>
    </citation>
    <scope>NUCLEOTIDE SEQUENCE</scope>
    <source>
        <strain evidence="2">Niue_2</strain>
        <tissue evidence="2">Leaf</tissue>
    </source>
</reference>
<proteinExistence type="predicted"/>
<evidence type="ECO:0000313" key="2">
    <source>
        <dbReference type="EMBL" id="MQL99451.1"/>
    </source>
</evidence>
<evidence type="ECO:0000313" key="3">
    <source>
        <dbReference type="Proteomes" id="UP000652761"/>
    </source>
</evidence>
<name>A0A843VQQ4_COLES</name>
<organism evidence="2 3">
    <name type="scientific">Colocasia esculenta</name>
    <name type="common">Wild taro</name>
    <name type="synonym">Arum esculentum</name>
    <dbReference type="NCBI Taxonomy" id="4460"/>
    <lineage>
        <taxon>Eukaryota</taxon>
        <taxon>Viridiplantae</taxon>
        <taxon>Streptophyta</taxon>
        <taxon>Embryophyta</taxon>
        <taxon>Tracheophyta</taxon>
        <taxon>Spermatophyta</taxon>
        <taxon>Magnoliopsida</taxon>
        <taxon>Liliopsida</taxon>
        <taxon>Araceae</taxon>
        <taxon>Aroideae</taxon>
        <taxon>Colocasieae</taxon>
        <taxon>Colocasia</taxon>
    </lineage>
</organism>
<protein>
    <submittedName>
        <fullName evidence="2">Uncharacterized protein</fullName>
    </submittedName>
</protein>
<dbReference type="EMBL" id="NMUH01002354">
    <property type="protein sequence ID" value="MQL99451.1"/>
    <property type="molecule type" value="Genomic_DNA"/>
</dbReference>
<feature type="region of interest" description="Disordered" evidence="1">
    <location>
        <begin position="63"/>
        <end position="95"/>
    </location>
</feature>
<dbReference type="SUPFAM" id="SSF53098">
    <property type="entry name" value="Ribonuclease H-like"/>
    <property type="match status" value="1"/>
</dbReference>
<evidence type="ECO:0000256" key="1">
    <source>
        <dbReference type="SAM" id="MobiDB-lite"/>
    </source>
</evidence>
<feature type="compositionally biased region" description="Acidic residues" evidence="1">
    <location>
        <begin position="262"/>
        <end position="271"/>
    </location>
</feature>
<dbReference type="InterPro" id="IPR012337">
    <property type="entry name" value="RNaseH-like_sf"/>
</dbReference>
<feature type="compositionally biased region" description="Polar residues" evidence="1">
    <location>
        <begin position="358"/>
        <end position="377"/>
    </location>
</feature>
<feature type="non-terminal residue" evidence="2">
    <location>
        <position position="1"/>
    </location>
</feature>
<sequence length="516" mass="57877">FLFDFLVDWLVVFEVEQVDLSLIGVDSTVTDFIFLLTGVDLSGTYLNYPPNLIVLGKVWRAGSSRADPPESHRIREDPMRSSPDAPDPFLAGGSSPMRCDPARHCRIGRDPPDTLKGCRRCAAHRDSTIIEPLYEVLRVVDGDRRPSIGLVYAKLEAARKKIREVSPRHAHLVLDVVDDRWDQQMSRDLHMAAYYLHPAYHYAHELAYDDELTAAFARMKRFREATGTFAEPSAIAGRERVDGEDPMVAWVARATTERGEYELDEEADDPEDPPRPNTFLARAVAEATAEEEGDRGNVGQPYSPRYEMDLEAEVDILADIQVEHVTRTAGRGGGNDDDDDFDRLMESLPRTQSRRRGLSTQDAPPSQSTRAPTSSQLAKGKQIATESRRKKTGATESRPSKGVVIREPPPSPAQKKRRVGFLVGDPRKARKVVLQMLVVTVVVTMEVEVVTVVRVEEEVRVVREEEVAWHSQRSNFMGVQHKIVVMVPQCGTIEGRSLDLAVKQEVHQWILIAMTL</sequence>
<dbReference type="AlphaFoldDB" id="A0A843VQQ4"/>